<reference evidence="1" key="1">
    <citation type="journal article" date="2015" name="Nature">
        <title>Complex archaea that bridge the gap between prokaryotes and eukaryotes.</title>
        <authorList>
            <person name="Spang A."/>
            <person name="Saw J.H."/>
            <person name="Jorgensen S.L."/>
            <person name="Zaremba-Niedzwiedzka K."/>
            <person name="Martijn J."/>
            <person name="Lind A.E."/>
            <person name="van Eijk R."/>
            <person name="Schleper C."/>
            <person name="Guy L."/>
            <person name="Ettema T.J."/>
        </authorList>
    </citation>
    <scope>NUCLEOTIDE SEQUENCE</scope>
</reference>
<name>A0A0F9PW94_9ZZZZ</name>
<comment type="caution">
    <text evidence="1">The sequence shown here is derived from an EMBL/GenBank/DDBJ whole genome shotgun (WGS) entry which is preliminary data.</text>
</comment>
<protein>
    <submittedName>
        <fullName evidence="1">Uncharacterized protein</fullName>
    </submittedName>
</protein>
<evidence type="ECO:0000313" key="1">
    <source>
        <dbReference type="EMBL" id="KKM97477.1"/>
    </source>
</evidence>
<accession>A0A0F9PW94</accession>
<organism evidence="1">
    <name type="scientific">marine sediment metagenome</name>
    <dbReference type="NCBI Taxonomy" id="412755"/>
    <lineage>
        <taxon>unclassified sequences</taxon>
        <taxon>metagenomes</taxon>
        <taxon>ecological metagenomes</taxon>
    </lineage>
</organism>
<sequence>MKTCPRCHLEFRSAIYRKVEKRGWHPDGTWREVLKCGHHRSFPTVTDGLVLLGPAYAERRSCAECLAAHRKEIGVA</sequence>
<dbReference type="EMBL" id="LAZR01005744">
    <property type="protein sequence ID" value="KKM97477.1"/>
    <property type="molecule type" value="Genomic_DNA"/>
</dbReference>
<proteinExistence type="predicted"/>
<dbReference type="AlphaFoldDB" id="A0A0F9PW94"/>
<gene>
    <name evidence="1" type="ORF">LCGC14_1167720</name>
</gene>